<feature type="domain" description="FtsK alpha" evidence="2">
    <location>
        <begin position="74"/>
        <end position="174"/>
    </location>
</feature>
<comment type="caution">
    <text evidence="3">The sequence shown here is derived from an EMBL/GenBank/DDBJ whole genome shotgun (WGS) entry which is preliminary data.</text>
</comment>
<accession>J1JV74</accession>
<dbReference type="PANTHER" id="PTHR22683">
    <property type="entry name" value="SPORULATION PROTEIN RELATED"/>
    <property type="match status" value="1"/>
</dbReference>
<reference evidence="3 4" key="1">
    <citation type="submission" date="2012-03" db="EMBL/GenBank/DDBJ databases">
        <title>The Genome Sequence of Bartonella melophagi K-2C.</title>
        <authorList>
            <consortium name="The Broad Institute Genome Sequencing Platform"/>
            <consortium name="The Broad Institute Genome Sequencing Center for Infectious Disease"/>
            <person name="Feldgarden M."/>
            <person name="Kirby J."/>
            <person name="Kosoy M."/>
            <person name="Birtles R."/>
            <person name="Probert W.S."/>
            <person name="Chiaraviglio L."/>
            <person name="Young S.K."/>
            <person name="Zeng Q."/>
            <person name="Gargeya S."/>
            <person name="Fitzgerald M."/>
            <person name="Haas B."/>
            <person name="Abouelleil A."/>
            <person name="Alvarado L."/>
            <person name="Arachchi H.M."/>
            <person name="Berlin A."/>
            <person name="Chapman S.B."/>
            <person name="Gearin G."/>
            <person name="Goldberg J."/>
            <person name="Griggs A."/>
            <person name="Gujja S."/>
            <person name="Hansen M."/>
            <person name="Heiman D."/>
            <person name="Howarth C."/>
            <person name="Larimer J."/>
            <person name="Lui A."/>
            <person name="MacDonald P.J.P."/>
            <person name="McCowen C."/>
            <person name="Montmayeur A."/>
            <person name="Murphy C."/>
            <person name="Neiman D."/>
            <person name="Pearson M."/>
            <person name="Priest M."/>
            <person name="Roberts A."/>
            <person name="Saif S."/>
            <person name="Shea T."/>
            <person name="Sisk P."/>
            <person name="Stolte C."/>
            <person name="Sykes S."/>
            <person name="Wortman J."/>
            <person name="Nusbaum C."/>
            <person name="Birren B."/>
        </authorList>
    </citation>
    <scope>NUCLEOTIDE SEQUENCE [LARGE SCALE GENOMIC DNA]</scope>
    <source>
        <strain evidence="3 4">K-2C</strain>
    </source>
</reference>
<dbReference type="PATRIC" id="fig|1094557.3.peg.1152"/>
<comment type="subunit">
    <text evidence="1">Homohexamer. Forms a ring that surrounds DNA.</text>
</comment>
<evidence type="ECO:0000313" key="3">
    <source>
        <dbReference type="EMBL" id="EJF88405.1"/>
    </source>
</evidence>
<organism evidence="3 4">
    <name type="scientific">Bartonella melophagi K-2C</name>
    <dbReference type="NCBI Taxonomy" id="1094557"/>
    <lineage>
        <taxon>Bacteria</taxon>
        <taxon>Pseudomonadati</taxon>
        <taxon>Pseudomonadota</taxon>
        <taxon>Alphaproteobacteria</taxon>
        <taxon>Hyphomicrobiales</taxon>
        <taxon>Bartonellaceae</taxon>
        <taxon>Bartonella</taxon>
    </lineage>
</organism>
<dbReference type="EMBL" id="AIMA01000025">
    <property type="protein sequence ID" value="EJF88405.1"/>
    <property type="molecule type" value="Genomic_DNA"/>
</dbReference>
<gene>
    <name evidence="3" type="ORF">ME3_01103</name>
</gene>
<protein>
    <recommendedName>
        <fullName evidence="2">FtsK alpha domain-containing protein</fullName>
    </recommendedName>
</protein>
<dbReference type="PANTHER" id="PTHR22683:SF41">
    <property type="entry name" value="DNA TRANSLOCASE FTSK"/>
    <property type="match status" value="1"/>
</dbReference>
<evidence type="ECO:0000313" key="4">
    <source>
        <dbReference type="Proteomes" id="UP000009017"/>
    </source>
</evidence>
<dbReference type="eggNOG" id="COG1674">
    <property type="taxonomic scope" value="Bacteria"/>
</dbReference>
<proteinExistence type="predicted"/>
<dbReference type="AlphaFoldDB" id="J1JV74"/>
<name>J1JV74_9HYPH</name>
<dbReference type="HOGENOM" id="CLU_1472460_0_0_5"/>
<dbReference type="Gene3D" id="3.30.980.40">
    <property type="match status" value="1"/>
</dbReference>
<sequence>MPNYEISDVIDTAVGDDLHNIANCMTTDVTKSVEDLSVMKAVRSTMETTDVSFRNYTSAFIPSSQSVDSGIYELPPIELLQEPAFQDDTAISQEMLERSSRLLESVLADFGIKGEIIHVRSGSVVTMYEFEPAAGVKSSRVIGLSDDIARSMSAMSARVAVIPGRNVIGIELPNAVRENCLFA</sequence>
<evidence type="ECO:0000256" key="1">
    <source>
        <dbReference type="ARBA" id="ARBA00025923"/>
    </source>
</evidence>
<dbReference type="InterPro" id="IPR050206">
    <property type="entry name" value="FtsK/SpoIIIE/SftA"/>
</dbReference>
<dbReference type="InterPro" id="IPR041027">
    <property type="entry name" value="FtsK_alpha"/>
</dbReference>
<evidence type="ECO:0000259" key="2">
    <source>
        <dbReference type="Pfam" id="PF17854"/>
    </source>
</evidence>
<dbReference type="Proteomes" id="UP000009017">
    <property type="component" value="Unassembled WGS sequence"/>
</dbReference>
<dbReference type="Pfam" id="PF17854">
    <property type="entry name" value="FtsK_alpha"/>
    <property type="match status" value="1"/>
</dbReference>
<keyword evidence="4" id="KW-1185">Reference proteome</keyword>